<dbReference type="Proteomes" id="UP001595826">
    <property type="component" value="Unassembled WGS sequence"/>
</dbReference>
<accession>A0ABV8R5I3</accession>
<comment type="caution">
    <text evidence="1">The sequence shown here is derived from an EMBL/GenBank/DDBJ whole genome shotgun (WGS) entry which is preliminary data.</text>
</comment>
<evidence type="ECO:0000313" key="2">
    <source>
        <dbReference type="Proteomes" id="UP001595826"/>
    </source>
</evidence>
<proteinExistence type="predicted"/>
<sequence length="150" mass="17716">MTVLITMISCNLRKENNFTDNDNIDVIDLKNDKSLLVKKDYYGTYSFSNWNDFNISNIRLHEIESLDFNTSITRMNLLSESILGMDESIPDWLKTDKALIEIEEIEEKFSILVDQRYSSTTKIRKNWENLSNEFDDLREELKETVEENQS</sequence>
<dbReference type="RefSeq" id="WP_377407761.1">
    <property type="nucleotide sequence ID" value="NZ_JBHSCY010000001.1"/>
</dbReference>
<protein>
    <submittedName>
        <fullName evidence="1">Uncharacterized protein</fullName>
    </submittedName>
</protein>
<dbReference type="EMBL" id="JBHSCY010000001">
    <property type="protein sequence ID" value="MFC4267714.1"/>
    <property type="molecule type" value="Genomic_DNA"/>
</dbReference>
<reference evidence="2" key="1">
    <citation type="journal article" date="2019" name="Int. J. Syst. Evol. Microbiol.">
        <title>The Global Catalogue of Microorganisms (GCM) 10K type strain sequencing project: providing services to taxonomists for standard genome sequencing and annotation.</title>
        <authorList>
            <consortium name="The Broad Institute Genomics Platform"/>
            <consortium name="The Broad Institute Genome Sequencing Center for Infectious Disease"/>
            <person name="Wu L."/>
            <person name="Ma J."/>
        </authorList>
    </citation>
    <scope>NUCLEOTIDE SEQUENCE [LARGE SCALE GENOMIC DNA]</scope>
    <source>
        <strain evidence="2">CECT 8655</strain>
    </source>
</reference>
<keyword evidence="2" id="KW-1185">Reference proteome</keyword>
<name>A0ABV8R5I3_9FLAO</name>
<evidence type="ECO:0000313" key="1">
    <source>
        <dbReference type="EMBL" id="MFC4267714.1"/>
    </source>
</evidence>
<organism evidence="1 2">
    <name type="scientific">Polaribacter marinivivus</name>
    <dbReference type="NCBI Taxonomy" id="1524260"/>
    <lineage>
        <taxon>Bacteria</taxon>
        <taxon>Pseudomonadati</taxon>
        <taxon>Bacteroidota</taxon>
        <taxon>Flavobacteriia</taxon>
        <taxon>Flavobacteriales</taxon>
        <taxon>Flavobacteriaceae</taxon>
    </lineage>
</organism>
<gene>
    <name evidence="1" type="ORF">ACFOWD_02250</name>
</gene>